<dbReference type="InterPro" id="IPR037231">
    <property type="entry name" value="NAP-like_sf"/>
</dbReference>
<dbReference type="AlphaFoldDB" id="A0AAN6WRH0"/>
<comment type="similarity">
    <text evidence="1 2">Belongs to the nucleosome assembly protein (NAP) family.</text>
</comment>
<dbReference type="GO" id="GO:0005634">
    <property type="term" value="C:nucleus"/>
    <property type="evidence" value="ECO:0007669"/>
    <property type="project" value="InterPro"/>
</dbReference>
<evidence type="ECO:0000313" key="5">
    <source>
        <dbReference type="Proteomes" id="UP001302126"/>
    </source>
</evidence>
<accession>A0AAN6WRH0</accession>
<proteinExistence type="inferred from homology"/>
<evidence type="ECO:0000313" key="4">
    <source>
        <dbReference type="EMBL" id="KAK4185007.1"/>
    </source>
</evidence>
<feature type="region of interest" description="Disordered" evidence="3">
    <location>
        <begin position="275"/>
        <end position="318"/>
    </location>
</feature>
<feature type="compositionally biased region" description="Acidic residues" evidence="3">
    <location>
        <begin position="225"/>
        <end position="245"/>
    </location>
</feature>
<dbReference type="Pfam" id="PF00956">
    <property type="entry name" value="NAP"/>
    <property type="match status" value="1"/>
</dbReference>
<dbReference type="EMBL" id="MU864465">
    <property type="protein sequence ID" value="KAK4185007.1"/>
    <property type="molecule type" value="Genomic_DNA"/>
</dbReference>
<dbReference type="Gene3D" id="3.30.1120.90">
    <property type="entry name" value="Nucleosome assembly protein"/>
    <property type="match status" value="1"/>
</dbReference>
<reference evidence="4" key="2">
    <citation type="submission" date="2023-05" db="EMBL/GenBank/DDBJ databases">
        <authorList>
            <consortium name="Lawrence Berkeley National Laboratory"/>
            <person name="Steindorff A."/>
            <person name="Hensen N."/>
            <person name="Bonometti L."/>
            <person name="Westerberg I."/>
            <person name="Brannstrom I.O."/>
            <person name="Guillou S."/>
            <person name="Cros-Aarteil S."/>
            <person name="Calhoun S."/>
            <person name="Haridas S."/>
            <person name="Kuo A."/>
            <person name="Mondo S."/>
            <person name="Pangilinan J."/>
            <person name="Riley R."/>
            <person name="Labutti K."/>
            <person name="Andreopoulos B."/>
            <person name="Lipzen A."/>
            <person name="Chen C."/>
            <person name="Yanf M."/>
            <person name="Daum C."/>
            <person name="Ng V."/>
            <person name="Clum A."/>
            <person name="Ohm R."/>
            <person name="Martin F."/>
            <person name="Silar P."/>
            <person name="Natvig D."/>
            <person name="Lalanne C."/>
            <person name="Gautier V."/>
            <person name="Ament-Velasquez S.L."/>
            <person name="Kruys A."/>
            <person name="Hutchinson M.I."/>
            <person name="Powell A.J."/>
            <person name="Barry K."/>
            <person name="Miller A.N."/>
            <person name="Grigoriev I.V."/>
            <person name="Debuchy R."/>
            <person name="Gladieux P."/>
            <person name="Thoren M.H."/>
            <person name="Johannesson H."/>
        </authorList>
    </citation>
    <scope>NUCLEOTIDE SEQUENCE</scope>
    <source>
        <strain evidence="4">PSN309</strain>
    </source>
</reference>
<dbReference type="InterPro" id="IPR002164">
    <property type="entry name" value="NAP_family"/>
</dbReference>
<feature type="compositionally biased region" description="Basic residues" evidence="3">
    <location>
        <begin position="305"/>
        <end position="318"/>
    </location>
</feature>
<feature type="compositionally biased region" description="Basic and acidic residues" evidence="3">
    <location>
        <begin position="213"/>
        <end position="224"/>
    </location>
</feature>
<dbReference type="GO" id="GO:0006334">
    <property type="term" value="P:nucleosome assembly"/>
    <property type="evidence" value="ECO:0007669"/>
    <property type="project" value="InterPro"/>
</dbReference>
<feature type="region of interest" description="Disordered" evidence="3">
    <location>
        <begin position="213"/>
        <end position="245"/>
    </location>
</feature>
<dbReference type="SUPFAM" id="SSF143113">
    <property type="entry name" value="NAP-like"/>
    <property type="match status" value="1"/>
</dbReference>
<evidence type="ECO:0000256" key="1">
    <source>
        <dbReference type="ARBA" id="ARBA00009947"/>
    </source>
</evidence>
<sequence>MVLTITPEEIMATYEQLAQLEEEFDEVEMETIRHQYKLTKPLYAKRAEVVSKIENFWPLVLEQAPMDIDEFIQPADSAALLSSIQTLSVSRFEIDSGVEGGDPRSINIKFDFKENEWFENKTLEKKFWWRHGKDGWSGYVSEPVEIQWKEGKDLTNGLLKLSKAVWEEQKASKEKKKDTEAQKALKAAMEENPGGVSFFCFFGFTGPNVSAEESKEVVLKRKAGEEDEEMEDENEEDWEDEEEDEYEIFPDGDTVAMAIADDLFPNALKYFTHAQEDEGMSDLEFESGEEDSDEEEEDEKAGAKPTKKHKACAHGCKH</sequence>
<evidence type="ECO:0000256" key="2">
    <source>
        <dbReference type="RuleBase" id="RU003876"/>
    </source>
</evidence>
<keyword evidence="5" id="KW-1185">Reference proteome</keyword>
<reference evidence="4" key="1">
    <citation type="journal article" date="2023" name="Mol. Phylogenet. Evol.">
        <title>Genome-scale phylogeny and comparative genomics of the fungal order Sordariales.</title>
        <authorList>
            <person name="Hensen N."/>
            <person name="Bonometti L."/>
            <person name="Westerberg I."/>
            <person name="Brannstrom I.O."/>
            <person name="Guillou S."/>
            <person name="Cros-Aarteil S."/>
            <person name="Calhoun S."/>
            <person name="Haridas S."/>
            <person name="Kuo A."/>
            <person name="Mondo S."/>
            <person name="Pangilinan J."/>
            <person name="Riley R."/>
            <person name="LaButti K."/>
            <person name="Andreopoulos B."/>
            <person name="Lipzen A."/>
            <person name="Chen C."/>
            <person name="Yan M."/>
            <person name="Daum C."/>
            <person name="Ng V."/>
            <person name="Clum A."/>
            <person name="Steindorff A."/>
            <person name="Ohm R.A."/>
            <person name="Martin F."/>
            <person name="Silar P."/>
            <person name="Natvig D.O."/>
            <person name="Lalanne C."/>
            <person name="Gautier V."/>
            <person name="Ament-Velasquez S.L."/>
            <person name="Kruys A."/>
            <person name="Hutchinson M.I."/>
            <person name="Powell A.J."/>
            <person name="Barry K."/>
            <person name="Miller A.N."/>
            <person name="Grigoriev I.V."/>
            <person name="Debuchy R."/>
            <person name="Gladieux P."/>
            <person name="Hiltunen Thoren M."/>
            <person name="Johannesson H."/>
        </authorList>
    </citation>
    <scope>NUCLEOTIDE SEQUENCE</scope>
    <source>
        <strain evidence="4">PSN309</strain>
    </source>
</reference>
<comment type="caution">
    <text evidence="4">The sequence shown here is derived from an EMBL/GenBank/DDBJ whole genome shotgun (WGS) entry which is preliminary data.</text>
</comment>
<evidence type="ECO:0000256" key="3">
    <source>
        <dbReference type="SAM" id="MobiDB-lite"/>
    </source>
</evidence>
<gene>
    <name evidence="4" type="ORF">QBC35DRAFT_32001</name>
</gene>
<dbReference type="PANTHER" id="PTHR11875">
    <property type="entry name" value="TESTIS-SPECIFIC Y-ENCODED PROTEIN"/>
    <property type="match status" value="1"/>
</dbReference>
<name>A0AAN6WRH0_9PEZI</name>
<feature type="compositionally biased region" description="Acidic residues" evidence="3">
    <location>
        <begin position="277"/>
        <end position="299"/>
    </location>
</feature>
<organism evidence="4 5">
    <name type="scientific">Podospora australis</name>
    <dbReference type="NCBI Taxonomy" id="1536484"/>
    <lineage>
        <taxon>Eukaryota</taxon>
        <taxon>Fungi</taxon>
        <taxon>Dikarya</taxon>
        <taxon>Ascomycota</taxon>
        <taxon>Pezizomycotina</taxon>
        <taxon>Sordariomycetes</taxon>
        <taxon>Sordariomycetidae</taxon>
        <taxon>Sordariales</taxon>
        <taxon>Podosporaceae</taxon>
        <taxon>Podospora</taxon>
    </lineage>
</organism>
<protein>
    <submittedName>
        <fullName evidence="4">Nucleosome assembly protein</fullName>
    </submittedName>
</protein>
<dbReference type="Proteomes" id="UP001302126">
    <property type="component" value="Unassembled WGS sequence"/>
</dbReference>